<dbReference type="Gene3D" id="3.40.50.11850">
    <property type="entry name" value="Diphthamide synthesis DPH1/DPH2 domain 2"/>
    <property type="match status" value="1"/>
</dbReference>
<dbReference type="GO" id="GO:0090560">
    <property type="term" value="F:2-(3-amino-3-carboxypropyl)histidine synthase activity"/>
    <property type="evidence" value="ECO:0007669"/>
    <property type="project" value="UniProtKB-EC"/>
</dbReference>
<gene>
    <name evidence="5" type="ORF">S01H4_26111</name>
</gene>
<comment type="catalytic activity">
    <reaction evidence="4">
        <text>L-histidyl-[translation elongation factor 2] + S-adenosyl-L-methionine = 2-[(3S)-amino-3-carboxypropyl]-L-histidyl-[translation elongation factor 2] + S-methyl-5'-thioadenosine + H(+)</text>
        <dbReference type="Rhea" id="RHEA:36783"/>
        <dbReference type="Rhea" id="RHEA-COMP:9748"/>
        <dbReference type="Rhea" id="RHEA-COMP:9749"/>
        <dbReference type="ChEBI" id="CHEBI:15378"/>
        <dbReference type="ChEBI" id="CHEBI:17509"/>
        <dbReference type="ChEBI" id="CHEBI:29979"/>
        <dbReference type="ChEBI" id="CHEBI:59789"/>
        <dbReference type="ChEBI" id="CHEBI:73995"/>
        <dbReference type="EC" id="2.5.1.108"/>
    </reaction>
</comment>
<dbReference type="EMBL" id="BART01012533">
    <property type="protein sequence ID" value="GAG82175.1"/>
    <property type="molecule type" value="Genomic_DNA"/>
</dbReference>
<keyword evidence="3" id="KW-0949">S-adenosyl-L-methionine</keyword>
<evidence type="ECO:0000256" key="3">
    <source>
        <dbReference type="ARBA" id="ARBA00022691"/>
    </source>
</evidence>
<comment type="caution">
    <text evidence="5">The sequence shown here is derived from an EMBL/GenBank/DDBJ whole genome shotgun (WGS) entry which is preliminary data.</text>
</comment>
<dbReference type="Gene3D" id="3.40.50.11840">
    <property type="entry name" value="Diphthamide synthesis DPH1/DPH2 domain 1"/>
    <property type="match status" value="1"/>
</dbReference>
<dbReference type="InterPro" id="IPR042263">
    <property type="entry name" value="DPH1/DPH2_1"/>
</dbReference>
<dbReference type="Pfam" id="PF01866">
    <property type="entry name" value="Diphthamide_syn"/>
    <property type="match status" value="1"/>
</dbReference>
<evidence type="ECO:0000313" key="5">
    <source>
        <dbReference type="EMBL" id="GAG82175.1"/>
    </source>
</evidence>
<dbReference type="EC" id="2.5.1.108" evidence="1"/>
<proteinExistence type="predicted"/>
<dbReference type="PANTHER" id="PTHR10762">
    <property type="entry name" value="DIPHTHAMIDE BIOSYNTHESIS PROTEIN"/>
    <property type="match status" value="1"/>
</dbReference>
<name>X1AHT3_9ZZZZ</name>
<sequence>MELSGYSIDVEKAAKVVLKNGYKTVALQIPEGLKRNVWKIVEFLEKEIQAKIIVIADPCFGACDLVNYELKNLDVDFVIQIGHTSIPNVENFWIPTLFINAVSTKDVSAVVEKSFPFLEGKKIGVVTTAQHLHTLKVVENILKKHNFMPIVSDGDERISEKGQILGCNFTAGTKKKDVVNNFFKIISNTNLA</sequence>
<dbReference type="GO" id="GO:0017183">
    <property type="term" value="P:protein histidyl modification to diphthamide"/>
    <property type="evidence" value="ECO:0007669"/>
    <property type="project" value="InterPro"/>
</dbReference>
<dbReference type="PANTHER" id="PTHR10762:SF1">
    <property type="entry name" value="2-(3-AMINO-3-CARBOXYPROPYL)HISTIDINE SYNTHASE SUBUNIT 1"/>
    <property type="match status" value="1"/>
</dbReference>
<dbReference type="InterPro" id="IPR042264">
    <property type="entry name" value="DPH1/DPH2_2"/>
</dbReference>
<organism evidence="5">
    <name type="scientific">marine sediment metagenome</name>
    <dbReference type="NCBI Taxonomy" id="412755"/>
    <lineage>
        <taxon>unclassified sequences</taxon>
        <taxon>metagenomes</taxon>
        <taxon>ecological metagenomes</taxon>
    </lineage>
</organism>
<keyword evidence="2" id="KW-0808">Transferase</keyword>
<evidence type="ECO:0000256" key="4">
    <source>
        <dbReference type="ARBA" id="ARBA00048403"/>
    </source>
</evidence>
<reference evidence="5" key="1">
    <citation type="journal article" date="2014" name="Front. Microbiol.">
        <title>High frequency of phylogenetically diverse reductive dehalogenase-homologous genes in deep subseafloor sedimentary metagenomes.</title>
        <authorList>
            <person name="Kawai M."/>
            <person name="Futagami T."/>
            <person name="Toyoda A."/>
            <person name="Takaki Y."/>
            <person name="Nishi S."/>
            <person name="Hori S."/>
            <person name="Arai W."/>
            <person name="Tsubouchi T."/>
            <person name="Morono Y."/>
            <person name="Uchiyama I."/>
            <person name="Ito T."/>
            <person name="Fujiyama A."/>
            <person name="Inagaki F."/>
            <person name="Takami H."/>
        </authorList>
    </citation>
    <scope>NUCLEOTIDE SEQUENCE</scope>
    <source>
        <strain evidence="5">Expedition CK06-06</strain>
    </source>
</reference>
<protein>
    <recommendedName>
        <fullName evidence="1">2-(3-amino-3-carboxypropyl)histidine synthase</fullName>
        <ecNumber evidence="1">2.5.1.108</ecNumber>
    </recommendedName>
</protein>
<dbReference type="NCBIfam" id="TIGR00322">
    <property type="entry name" value="diphth2_R"/>
    <property type="match status" value="1"/>
</dbReference>
<dbReference type="InterPro" id="IPR016435">
    <property type="entry name" value="DPH1/DPH2"/>
</dbReference>
<accession>X1AHT3</accession>
<evidence type="ECO:0000256" key="1">
    <source>
        <dbReference type="ARBA" id="ARBA00012221"/>
    </source>
</evidence>
<evidence type="ECO:0000256" key="2">
    <source>
        <dbReference type="ARBA" id="ARBA00022679"/>
    </source>
</evidence>
<dbReference type="AlphaFoldDB" id="X1AHT3"/>